<evidence type="ECO:0000256" key="4">
    <source>
        <dbReference type="ARBA" id="ARBA00022801"/>
    </source>
</evidence>
<evidence type="ECO:0000256" key="3">
    <source>
        <dbReference type="ARBA" id="ARBA00022729"/>
    </source>
</evidence>
<keyword evidence="5" id="KW-0788">Thiol protease</keyword>
<dbReference type="eggNOG" id="KOG1543">
    <property type="taxonomic scope" value="Eukaryota"/>
</dbReference>
<dbReference type="GO" id="GO:0004197">
    <property type="term" value="F:cysteine-type endopeptidase activity"/>
    <property type="evidence" value="ECO:0007669"/>
    <property type="project" value="InterPro"/>
</dbReference>
<feature type="domain" description="Peptidase C1A papain C-terminal" evidence="9">
    <location>
        <begin position="82"/>
        <end position="328"/>
    </location>
</feature>
<comment type="similarity">
    <text evidence="1">Belongs to the peptidase C1 family.</text>
</comment>
<dbReference type="GO" id="GO:0006508">
    <property type="term" value="P:proteolysis"/>
    <property type="evidence" value="ECO:0007669"/>
    <property type="project" value="UniProtKB-KW"/>
</dbReference>
<accession>A0A1X7U7D2</accession>
<dbReference type="Pfam" id="PF08127">
    <property type="entry name" value="Propeptide_C1"/>
    <property type="match status" value="1"/>
</dbReference>
<sequence length="333" mass="36658">MSFYKCLLVLFAVASIASAKPLDFQALSDDVIDYVNSLNTTWTAARSPRFPSGNEVDVKDLCGVLDVKHTLPYKEKVSVGAIPDTFDARQKWSDCPSISDIRDQGSCGSCWALGAVEAMSDRYCVSFQENVHISAENLMTCCKFCGNGCAGGFLQQAWEYWVKDGLVTGGQYGSDEGCQPYLIPKCNHHEPGPYENCTGEGKTPQCERTCRSGYTTSYEADLHYGEKAYAVHREVEAIQTEIMTNGPVEGAFTVYSDFPTYKSGVYQHVVGHALGGHAIRILGWGTENGVPYWLIANSWNPSWGDKGYFKMIRGKDDCGIESNIVAGTPKKYK</sequence>
<dbReference type="PRINTS" id="PR00705">
    <property type="entry name" value="PAPAIN"/>
</dbReference>
<dbReference type="PROSITE" id="PS00640">
    <property type="entry name" value="THIOL_PROTEASE_ASN"/>
    <property type="match status" value="1"/>
</dbReference>
<evidence type="ECO:0000256" key="2">
    <source>
        <dbReference type="ARBA" id="ARBA00022670"/>
    </source>
</evidence>
<dbReference type="PROSITE" id="PS00639">
    <property type="entry name" value="THIOL_PROTEASE_HIS"/>
    <property type="match status" value="1"/>
</dbReference>
<dbReference type="InterPro" id="IPR012599">
    <property type="entry name" value="Propeptide_C1A"/>
</dbReference>
<dbReference type="PANTHER" id="PTHR12411">
    <property type="entry name" value="CYSTEINE PROTEASE FAMILY C1-RELATED"/>
    <property type="match status" value="1"/>
</dbReference>
<dbReference type="PROSITE" id="PS00139">
    <property type="entry name" value="THIOL_PROTEASE_CYS"/>
    <property type="match status" value="1"/>
</dbReference>
<evidence type="ECO:0000313" key="11">
    <source>
        <dbReference type="Proteomes" id="UP000007879"/>
    </source>
</evidence>
<dbReference type="KEGG" id="aqu:100633221"/>
<dbReference type="Proteomes" id="UP000007879">
    <property type="component" value="Unassembled WGS sequence"/>
</dbReference>
<organism evidence="10">
    <name type="scientific">Amphimedon queenslandica</name>
    <name type="common">Sponge</name>
    <dbReference type="NCBI Taxonomy" id="400682"/>
    <lineage>
        <taxon>Eukaryota</taxon>
        <taxon>Metazoa</taxon>
        <taxon>Porifera</taxon>
        <taxon>Demospongiae</taxon>
        <taxon>Heteroscleromorpha</taxon>
        <taxon>Haplosclerida</taxon>
        <taxon>Niphatidae</taxon>
        <taxon>Amphimedon</taxon>
    </lineage>
</organism>
<keyword evidence="11" id="KW-1185">Reference proteome</keyword>
<evidence type="ECO:0000256" key="7">
    <source>
        <dbReference type="ARBA" id="ARBA00023157"/>
    </source>
</evidence>
<protein>
    <recommendedName>
        <fullName evidence="9">Peptidase C1A papain C-terminal domain-containing protein</fullName>
    </recommendedName>
</protein>
<evidence type="ECO:0000256" key="1">
    <source>
        <dbReference type="ARBA" id="ARBA00008455"/>
    </source>
</evidence>
<evidence type="ECO:0000256" key="6">
    <source>
        <dbReference type="ARBA" id="ARBA00023145"/>
    </source>
</evidence>
<dbReference type="AlphaFoldDB" id="A0A1X7U7D2"/>
<evidence type="ECO:0000313" key="10">
    <source>
        <dbReference type="EnsemblMetazoa" id="Aqu2.1.23414_001"/>
    </source>
</evidence>
<reference evidence="11" key="1">
    <citation type="journal article" date="2010" name="Nature">
        <title>The Amphimedon queenslandica genome and the evolution of animal complexity.</title>
        <authorList>
            <person name="Srivastava M."/>
            <person name="Simakov O."/>
            <person name="Chapman J."/>
            <person name="Fahey B."/>
            <person name="Gauthier M.E."/>
            <person name="Mitros T."/>
            <person name="Richards G.S."/>
            <person name="Conaco C."/>
            <person name="Dacre M."/>
            <person name="Hellsten U."/>
            <person name="Larroux C."/>
            <person name="Putnam N.H."/>
            <person name="Stanke M."/>
            <person name="Adamska M."/>
            <person name="Darling A."/>
            <person name="Degnan S.M."/>
            <person name="Oakley T.H."/>
            <person name="Plachetzki D.C."/>
            <person name="Zhai Y."/>
            <person name="Adamski M."/>
            <person name="Calcino A."/>
            <person name="Cummins S.F."/>
            <person name="Goodstein D.M."/>
            <person name="Harris C."/>
            <person name="Jackson D.J."/>
            <person name="Leys S.P."/>
            <person name="Shu S."/>
            <person name="Woodcroft B.J."/>
            <person name="Vervoort M."/>
            <person name="Kosik K.S."/>
            <person name="Manning G."/>
            <person name="Degnan B.M."/>
            <person name="Rokhsar D.S."/>
        </authorList>
    </citation>
    <scope>NUCLEOTIDE SEQUENCE [LARGE SCALE GENOMIC DNA]</scope>
</reference>
<name>A0A1X7U7D2_AMPQE</name>
<proteinExistence type="inferred from homology"/>
<evidence type="ECO:0000256" key="8">
    <source>
        <dbReference type="SAM" id="SignalP"/>
    </source>
</evidence>
<dbReference type="EnsemblMetazoa" id="XM_003388794.3">
    <property type="protein sequence ID" value="XP_003388842.1"/>
    <property type="gene ID" value="LOC100633221"/>
</dbReference>
<dbReference type="SUPFAM" id="SSF54001">
    <property type="entry name" value="Cysteine proteinases"/>
    <property type="match status" value="1"/>
</dbReference>
<feature type="chain" id="PRO_5018770875" description="Peptidase C1A papain C-terminal domain-containing protein" evidence="8">
    <location>
        <begin position="20"/>
        <end position="333"/>
    </location>
</feature>
<keyword evidence="4" id="KW-0378">Hydrolase</keyword>
<gene>
    <name evidence="10" type="primary">100633221</name>
</gene>
<dbReference type="InterPro" id="IPR025661">
    <property type="entry name" value="Pept_asp_AS"/>
</dbReference>
<keyword evidence="7" id="KW-1015">Disulfide bond</keyword>
<dbReference type="FunCoup" id="A0A1X7U7D2">
    <property type="interactions" value="654"/>
</dbReference>
<dbReference type="STRING" id="400682.A0A1X7U7D2"/>
<dbReference type="CDD" id="cd02620">
    <property type="entry name" value="Peptidase_C1A_CathepsinB"/>
    <property type="match status" value="1"/>
</dbReference>
<dbReference type="FunFam" id="3.90.70.10:FF:000031">
    <property type="entry name" value="Cathepsin B"/>
    <property type="match status" value="1"/>
</dbReference>
<dbReference type="Gene3D" id="3.90.70.10">
    <property type="entry name" value="Cysteine proteinases"/>
    <property type="match status" value="1"/>
</dbReference>
<dbReference type="InterPro" id="IPR000668">
    <property type="entry name" value="Peptidase_C1A_C"/>
</dbReference>
<evidence type="ECO:0000256" key="5">
    <source>
        <dbReference type="ARBA" id="ARBA00022807"/>
    </source>
</evidence>
<dbReference type="InParanoid" id="A0A1X7U7D2"/>
<dbReference type="EnsemblMetazoa" id="Aqu2.1.23414_001">
    <property type="protein sequence ID" value="Aqu2.1.23414_001"/>
    <property type="gene ID" value="Aqu2.1.23414"/>
</dbReference>
<feature type="signal peptide" evidence="8">
    <location>
        <begin position="1"/>
        <end position="19"/>
    </location>
</feature>
<keyword evidence="3 8" id="KW-0732">Signal</keyword>
<dbReference type="InterPro" id="IPR038765">
    <property type="entry name" value="Papain-like_cys_pep_sf"/>
</dbReference>
<dbReference type="SMART" id="SM00645">
    <property type="entry name" value="Pept_C1"/>
    <property type="match status" value="1"/>
</dbReference>
<dbReference type="OrthoDB" id="640249at2759"/>
<evidence type="ECO:0000259" key="9">
    <source>
        <dbReference type="SMART" id="SM00645"/>
    </source>
</evidence>
<keyword evidence="6" id="KW-0865">Zymogen</keyword>
<dbReference type="OMA" id="PQLAWEY"/>
<dbReference type="Pfam" id="PF00112">
    <property type="entry name" value="Peptidase_C1"/>
    <property type="match status" value="1"/>
</dbReference>
<dbReference type="InterPro" id="IPR013128">
    <property type="entry name" value="Peptidase_C1A"/>
</dbReference>
<reference evidence="10" key="2">
    <citation type="submission" date="2017-05" db="UniProtKB">
        <authorList>
            <consortium name="EnsemblMetazoa"/>
        </authorList>
    </citation>
    <scope>IDENTIFICATION</scope>
</reference>
<dbReference type="InterPro" id="IPR025660">
    <property type="entry name" value="Pept_his_AS"/>
</dbReference>
<keyword evidence="2" id="KW-0645">Protease</keyword>
<dbReference type="InterPro" id="IPR000169">
    <property type="entry name" value="Pept_cys_AS"/>
</dbReference>